<evidence type="ECO:0000256" key="9">
    <source>
        <dbReference type="ARBA" id="ARBA00023136"/>
    </source>
</evidence>
<dbReference type="EMBL" id="CP058215">
    <property type="protein sequence ID" value="QLC50236.1"/>
    <property type="molecule type" value="Genomic_DNA"/>
</dbReference>
<dbReference type="GO" id="GO:0000155">
    <property type="term" value="F:phosphorelay sensor kinase activity"/>
    <property type="evidence" value="ECO:0007669"/>
    <property type="project" value="InterPro"/>
</dbReference>
<dbReference type="FunFam" id="1.10.287.130:FF:000038">
    <property type="entry name" value="Sensory transduction histidine kinase"/>
    <property type="match status" value="1"/>
</dbReference>
<dbReference type="EC" id="2.7.13.3" evidence="3"/>
<dbReference type="GO" id="GO:0005886">
    <property type="term" value="C:plasma membrane"/>
    <property type="evidence" value="ECO:0007669"/>
    <property type="project" value="TreeGrafter"/>
</dbReference>
<dbReference type="OrthoDB" id="342253at2157"/>
<dbReference type="SMART" id="SM00388">
    <property type="entry name" value="HisKA"/>
    <property type="match status" value="1"/>
</dbReference>
<dbReference type="SMART" id="SM00086">
    <property type="entry name" value="PAC"/>
    <property type="match status" value="1"/>
</dbReference>
<dbReference type="InterPro" id="IPR000014">
    <property type="entry name" value="PAS"/>
</dbReference>
<keyword evidence="5" id="KW-0547">Nucleotide-binding</keyword>
<feature type="domain" description="PAC" evidence="12">
    <location>
        <begin position="261"/>
        <end position="312"/>
    </location>
</feature>
<keyword evidence="4" id="KW-0808">Transferase</keyword>
<dbReference type="SMART" id="SM00091">
    <property type="entry name" value="PAS"/>
    <property type="match status" value="1"/>
</dbReference>
<sequence>MNDHYQEIVKDISLLYELSLSIGTSLDLKENCDAFLNKLLARENFAFASVWIKNKYLTGEHNHKATLVYANPEYRACENTIDISSPAFTLIKDKEPVMISNEDDHFEMLISEKDINKGIYFIFPLGDIGFLKVYSAFEKKTGDDIILSKLINVVSKFTVSLEACLYHERSLRELEERKRIENELRISEKRFKDMAELLPEMIYECDLRGDFTYINKSGLQMLGFSKEDLQRGLNISELIPDSEKGKFRSRFTELLAAKELPSMEYELLTKHGRMISVIMSSTVMIKGREVTGIRGIALDITEKKRMQDSLLDAKMIAVANRARNDFFANMSHELRTPLNSIIGFSNVLEDRTYGELNNEQARYVNYIHSSGQKLLELINDLLSLSMMETQDIEIKPEYFDIIRAVVEVSEALKPLLLRRNVHMEVITHTEIGTIHADRSKFKQIVYNLINCILNKSEERLDMDLELDMVSNMLKVSIKQKQNIFSSYDIEKITGILSENNKSSSGENDALELEMMLTKRFVELHDGSIWFESCGEGSCFSFILPADTKVENESQLILV</sequence>
<dbReference type="InterPro" id="IPR003594">
    <property type="entry name" value="HATPase_dom"/>
</dbReference>
<comment type="subcellular location">
    <subcellularLocation>
        <location evidence="2">Membrane</location>
    </subcellularLocation>
</comment>
<evidence type="ECO:0000313" key="13">
    <source>
        <dbReference type="EMBL" id="QLC50236.1"/>
    </source>
</evidence>
<dbReference type="Gene3D" id="1.10.287.130">
    <property type="match status" value="1"/>
</dbReference>
<dbReference type="InterPro" id="IPR035965">
    <property type="entry name" value="PAS-like_dom_sf"/>
</dbReference>
<comment type="catalytic activity">
    <reaction evidence="1">
        <text>ATP + protein L-histidine = ADP + protein N-phospho-L-histidine.</text>
        <dbReference type="EC" id="2.7.13.3"/>
    </reaction>
</comment>
<reference evidence="13 14" key="1">
    <citation type="submission" date="2020-06" db="EMBL/GenBank/DDBJ databases">
        <title>Methanolobus halotolerans sp. nov., isolated from a saline lake Tus in Siberia.</title>
        <authorList>
            <person name="Shen Y."/>
            <person name="Chen S.-C."/>
            <person name="Lai M.-C."/>
            <person name="Huang H.-H."/>
            <person name="Chiu H.-H."/>
            <person name="Tang S.-L."/>
            <person name="Rogozin D.Y."/>
            <person name="Degermendzhy A.G."/>
        </authorList>
    </citation>
    <scope>NUCLEOTIDE SEQUENCE [LARGE SCALE GENOMIC DNA]</scope>
    <source>
        <strain evidence="13 14">DSM 21339</strain>
    </source>
</reference>
<dbReference type="CDD" id="cd00130">
    <property type="entry name" value="PAS"/>
    <property type="match status" value="1"/>
</dbReference>
<dbReference type="Gene3D" id="3.30.565.10">
    <property type="entry name" value="Histidine kinase-like ATPase, C-terminal domain"/>
    <property type="match status" value="1"/>
</dbReference>
<dbReference type="PROSITE" id="PS50109">
    <property type="entry name" value="HIS_KIN"/>
    <property type="match status" value="1"/>
</dbReference>
<evidence type="ECO:0000256" key="7">
    <source>
        <dbReference type="ARBA" id="ARBA00022840"/>
    </source>
</evidence>
<name>A0A7D5EEV8_9EURY</name>
<dbReference type="SUPFAM" id="SSF55874">
    <property type="entry name" value="ATPase domain of HSP90 chaperone/DNA topoisomerase II/histidine kinase"/>
    <property type="match status" value="1"/>
</dbReference>
<evidence type="ECO:0000313" key="14">
    <source>
        <dbReference type="Proteomes" id="UP000509594"/>
    </source>
</evidence>
<protein>
    <recommendedName>
        <fullName evidence="3">histidine kinase</fullName>
        <ecNumber evidence="3">2.7.13.3</ecNumber>
    </recommendedName>
</protein>
<dbReference type="GO" id="GO:0009927">
    <property type="term" value="F:histidine phosphotransfer kinase activity"/>
    <property type="evidence" value="ECO:0007669"/>
    <property type="project" value="TreeGrafter"/>
</dbReference>
<evidence type="ECO:0000256" key="4">
    <source>
        <dbReference type="ARBA" id="ARBA00022679"/>
    </source>
</evidence>
<keyword evidence="14" id="KW-1185">Reference proteome</keyword>
<dbReference type="PANTHER" id="PTHR43047">
    <property type="entry name" value="TWO-COMPONENT HISTIDINE PROTEIN KINASE"/>
    <property type="match status" value="1"/>
</dbReference>
<gene>
    <name evidence="13" type="ORF">HWN40_08275</name>
</gene>
<dbReference type="SUPFAM" id="SSF55785">
    <property type="entry name" value="PYP-like sensor domain (PAS domain)"/>
    <property type="match status" value="1"/>
</dbReference>
<keyword evidence="7" id="KW-0067">ATP-binding</keyword>
<dbReference type="GO" id="GO:0005524">
    <property type="term" value="F:ATP binding"/>
    <property type="evidence" value="ECO:0007669"/>
    <property type="project" value="UniProtKB-KW"/>
</dbReference>
<evidence type="ECO:0000256" key="1">
    <source>
        <dbReference type="ARBA" id="ARBA00000085"/>
    </source>
</evidence>
<dbReference type="Pfam" id="PF13426">
    <property type="entry name" value="PAS_9"/>
    <property type="match status" value="1"/>
</dbReference>
<dbReference type="Pfam" id="PF02518">
    <property type="entry name" value="HATPase_c"/>
    <property type="match status" value="1"/>
</dbReference>
<dbReference type="CDD" id="cd00082">
    <property type="entry name" value="HisKA"/>
    <property type="match status" value="1"/>
</dbReference>
<dbReference type="PROSITE" id="PS50113">
    <property type="entry name" value="PAC"/>
    <property type="match status" value="1"/>
</dbReference>
<keyword evidence="9" id="KW-0472">Membrane</keyword>
<organism evidence="13 14">
    <name type="scientific">Methanolobus zinderi</name>
    <dbReference type="NCBI Taxonomy" id="536044"/>
    <lineage>
        <taxon>Archaea</taxon>
        <taxon>Methanobacteriati</taxon>
        <taxon>Methanobacteriota</taxon>
        <taxon>Stenosarchaea group</taxon>
        <taxon>Methanomicrobia</taxon>
        <taxon>Methanosarcinales</taxon>
        <taxon>Methanosarcinaceae</taxon>
        <taxon>Methanolobus</taxon>
    </lineage>
</organism>
<dbReference type="KEGG" id="mzi:HWN40_08275"/>
<dbReference type="NCBIfam" id="TIGR00229">
    <property type="entry name" value="sensory_box"/>
    <property type="match status" value="1"/>
</dbReference>
<keyword evidence="8" id="KW-0902">Two-component regulatory system</keyword>
<accession>A0A7D5EEV8</accession>
<dbReference type="InterPro" id="IPR036890">
    <property type="entry name" value="HATPase_C_sf"/>
</dbReference>
<evidence type="ECO:0000256" key="3">
    <source>
        <dbReference type="ARBA" id="ARBA00012438"/>
    </source>
</evidence>
<dbReference type="InterPro" id="IPR036097">
    <property type="entry name" value="HisK_dim/P_sf"/>
</dbReference>
<dbReference type="Proteomes" id="UP000509594">
    <property type="component" value="Chromosome"/>
</dbReference>
<keyword evidence="6 13" id="KW-0418">Kinase</keyword>
<dbReference type="Gene3D" id="3.30.450.20">
    <property type="entry name" value="PAS domain"/>
    <property type="match status" value="1"/>
</dbReference>
<evidence type="ECO:0000259" key="11">
    <source>
        <dbReference type="PROSITE" id="PS50112"/>
    </source>
</evidence>
<dbReference type="PROSITE" id="PS50112">
    <property type="entry name" value="PAS"/>
    <property type="match status" value="1"/>
</dbReference>
<dbReference type="InterPro" id="IPR005467">
    <property type="entry name" value="His_kinase_dom"/>
</dbReference>
<evidence type="ECO:0000256" key="5">
    <source>
        <dbReference type="ARBA" id="ARBA00022741"/>
    </source>
</evidence>
<evidence type="ECO:0000259" key="10">
    <source>
        <dbReference type="PROSITE" id="PS50109"/>
    </source>
</evidence>
<evidence type="ECO:0000256" key="2">
    <source>
        <dbReference type="ARBA" id="ARBA00004370"/>
    </source>
</evidence>
<feature type="domain" description="PAS" evidence="11">
    <location>
        <begin position="187"/>
        <end position="258"/>
    </location>
</feature>
<proteinExistence type="predicted"/>
<dbReference type="PANTHER" id="PTHR43047:SF72">
    <property type="entry name" value="OSMOSENSING HISTIDINE PROTEIN KINASE SLN1"/>
    <property type="match status" value="1"/>
</dbReference>
<dbReference type="SUPFAM" id="SSF47384">
    <property type="entry name" value="Homodimeric domain of signal transducing histidine kinase"/>
    <property type="match status" value="1"/>
</dbReference>
<dbReference type="Pfam" id="PF00512">
    <property type="entry name" value="HisKA"/>
    <property type="match status" value="1"/>
</dbReference>
<dbReference type="GeneID" id="55821664"/>
<evidence type="ECO:0000259" key="12">
    <source>
        <dbReference type="PROSITE" id="PS50113"/>
    </source>
</evidence>
<dbReference type="InterPro" id="IPR000700">
    <property type="entry name" value="PAS-assoc_C"/>
</dbReference>
<dbReference type="InterPro" id="IPR003661">
    <property type="entry name" value="HisK_dim/P_dom"/>
</dbReference>
<evidence type="ECO:0000256" key="6">
    <source>
        <dbReference type="ARBA" id="ARBA00022777"/>
    </source>
</evidence>
<feature type="domain" description="Histidine kinase" evidence="10">
    <location>
        <begin position="329"/>
        <end position="547"/>
    </location>
</feature>
<evidence type="ECO:0000256" key="8">
    <source>
        <dbReference type="ARBA" id="ARBA00023012"/>
    </source>
</evidence>
<dbReference type="RefSeq" id="WP_176965292.1">
    <property type="nucleotide sequence ID" value="NZ_CP058215.1"/>
</dbReference>
<dbReference type="InterPro" id="IPR001610">
    <property type="entry name" value="PAC"/>
</dbReference>
<dbReference type="AlphaFoldDB" id="A0A7D5EEV8"/>